<keyword evidence="2" id="KW-0812">Transmembrane</keyword>
<feature type="transmembrane region" description="Helical" evidence="2">
    <location>
        <begin position="217"/>
        <end position="239"/>
    </location>
</feature>
<keyword evidence="2" id="KW-1133">Transmembrane helix</keyword>
<evidence type="ECO:0000256" key="1">
    <source>
        <dbReference type="SAM" id="MobiDB-lite"/>
    </source>
</evidence>
<feature type="compositionally biased region" description="Polar residues" evidence="1">
    <location>
        <begin position="352"/>
        <end position="365"/>
    </location>
</feature>
<feature type="region of interest" description="Disordered" evidence="1">
    <location>
        <begin position="274"/>
        <end position="298"/>
    </location>
</feature>
<protein>
    <recommendedName>
        <fullName evidence="3">DUF6534 domain-containing protein</fullName>
    </recommendedName>
</protein>
<gene>
    <name evidence="4" type="ORF">IAS62_005759</name>
</gene>
<evidence type="ECO:0000256" key="2">
    <source>
        <dbReference type="SAM" id="Phobius"/>
    </source>
</evidence>
<feature type="region of interest" description="Disordered" evidence="1">
    <location>
        <begin position="335"/>
        <end position="368"/>
    </location>
</feature>
<reference evidence="4 5" key="1">
    <citation type="submission" date="2024-01" db="EMBL/GenBank/DDBJ databases">
        <title>Comparative genomics of Cryptococcus and Kwoniella reveals pathogenesis evolution and contrasting modes of karyotype evolution via chromosome fusion or intercentromeric recombination.</title>
        <authorList>
            <person name="Coelho M.A."/>
            <person name="David-Palma M."/>
            <person name="Shea T."/>
            <person name="Bowers K."/>
            <person name="McGinley-Smith S."/>
            <person name="Mohammad A.W."/>
            <person name="Gnirke A."/>
            <person name="Yurkov A.M."/>
            <person name="Nowrousian M."/>
            <person name="Sun S."/>
            <person name="Cuomo C.A."/>
            <person name="Heitman J."/>
        </authorList>
    </citation>
    <scope>NUCLEOTIDE SEQUENCE [LARGE SCALE GENOMIC DNA]</scope>
    <source>
        <strain evidence="4 5">7685027</strain>
    </source>
</reference>
<dbReference type="RefSeq" id="XP_064723632.1">
    <property type="nucleotide sequence ID" value="XM_064867560.1"/>
</dbReference>
<proteinExistence type="predicted"/>
<feature type="transmembrane region" description="Helical" evidence="2">
    <location>
        <begin position="20"/>
        <end position="43"/>
    </location>
</feature>
<feature type="transmembrane region" description="Helical" evidence="2">
    <location>
        <begin position="173"/>
        <end position="196"/>
    </location>
</feature>
<dbReference type="InterPro" id="IPR045339">
    <property type="entry name" value="DUF6534"/>
</dbReference>
<keyword evidence="2" id="KW-0472">Membrane</keyword>
<evidence type="ECO:0000313" key="5">
    <source>
        <dbReference type="Proteomes" id="UP001432216"/>
    </source>
</evidence>
<dbReference type="PANTHER" id="PTHR40465">
    <property type="entry name" value="CHROMOSOME 1, WHOLE GENOME SHOTGUN SEQUENCE"/>
    <property type="match status" value="1"/>
</dbReference>
<dbReference type="GeneID" id="89992528"/>
<dbReference type="Pfam" id="PF20152">
    <property type="entry name" value="DUF6534"/>
    <property type="match status" value="1"/>
</dbReference>
<organism evidence="4 5">
    <name type="scientific">Cryptococcus decagattii</name>
    <dbReference type="NCBI Taxonomy" id="1859122"/>
    <lineage>
        <taxon>Eukaryota</taxon>
        <taxon>Fungi</taxon>
        <taxon>Dikarya</taxon>
        <taxon>Basidiomycota</taxon>
        <taxon>Agaricomycotina</taxon>
        <taxon>Tremellomycetes</taxon>
        <taxon>Tremellales</taxon>
        <taxon>Cryptococcaceae</taxon>
        <taxon>Cryptococcus</taxon>
        <taxon>Cryptococcus gattii species complex</taxon>
    </lineage>
</organism>
<feature type="transmembrane region" description="Helical" evidence="2">
    <location>
        <begin position="125"/>
        <end position="153"/>
    </location>
</feature>
<feature type="domain" description="DUF6534" evidence="3">
    <location>
        <begin position="183"/>
        <end position="275"/>
    </location>
</feature>
<keyword evidence="5" id="KW-1185">Reference proteome</keyword>
<dbReference type="EMBL" id="CP143816">
    <property type="protein sequence ID" value="WVO24393.1"/>
    <property type="molecule type" value="Genomic_DNA"/>
</dbReference>
<feature type="region of interest" description="Disordered" evidence="1">
    <location>
        <begin position="382"/>
        <end position="408"/>
    </location>
</feature>
<evidence type="ECO:0000259" key="3">
    <source>
        <dbReference type="Pfam" id="PF20152"/>
    </source>
</evidence>
<accession>A0ABZ2B4N6</accession>
<feature type="transmembrane region" description="Helical" evidence="2">
    <location>
        <begin position="91"/>
        <end position="113"/>
    </location>
</feature>
<sequence>MLNSTEVTTSHNPYPVTPTGFLMGSYFCLALYGVHCSQVYRYFNRHSDHWRTQLLVIWIWVLSSVQVVLVLVSSWKYFADGLTNTKIWGEFWWPLSVQDALIPTMAYTVQLYFGRRAWQLMGKKTWLICTLYGFSTLTLFCGWALAITGRLWANSPYTTTEEFHSRVIGVPSQVVAILWMGLSAAIDGCITCMLIYRFSRARHSISLSTRTLVRRMMTLTLSTVLLTHIVGGVMCIIFIASPSSHRTKSNILWVLLEMITELYALSAVFTINSREPPSPPPSLHENEEEEAKSTGGAEFPMTQTALDRQVEGYQGSTPFGVRVTFFSHHQEIRNGKETGEDGDLMMNGDGVPSSSAEGLGTSETPNPELAEYMFPQQSQLLHDLGSNGRGREKKWANSVSEEVEQRRN</sequence>
<feature type="transmembrane region" description="Helical" evidence="2">
    <location>
        <begin position="55"/>
        <end position="79"/>
    </location>
</feature>
<dbReference type="PANTHER" id="PTHR40465:SF1">
    <property type="entry name" value="DUF6534 DOMAIN-CONTAINING PROTEIN"/>
    <property type="match status" value="1"/>
</dbReference>
<name>A0ABZ2B4N6_9TREE</name>
<evidence type="ECO:0000313" key="4">
    <source>
        <dbReference type="EMBL" id="WVO24393.1"/>
    </source>
</evidence>
<dbReference type="Proteomes" id="UP001432216">
    <property type="component" value="Chromosome 11"/>
</dbReference>